<sequence>MSVGDIFTTPLPFLGFSLYQLVVFIVALVIGIIIVRIVANILKKTMDKLKTPPLVSGLVVSIIKVIGYILVILSVLPILGIDTSAAGLGLSAVIGLILGFGLQDTWANMAAGVWLAVIRPFDKGDYVQVAGYSGIIHGIGVMSTTLKTFDNVVITIPNKNIWGAPIVNYTREDTRRVDLDVGVAYGTDLDKAINVALETVKKHPKVLEEPAPQVVVTQLADSSVNLQIRAWTKTSDYGAVKADLTKMIYEEFSKAGIEIPFPQLDVHIRDMPK</sequence>
<keyword evidence="11" id="KW-1185">Reference proteome</keyword>
<dbReference type="KEGG" id="smr:Smar_0060"/>
<gene>
    <name evidence="10" type="ordered locus">Smar_0060</name>
</gene>
<keyword evidence="6 7" id="KW-0472">Membrane</keyword>
<dbReference type="Proteomes" id="UP000000254">
    <property type="component" value="Chromosome"/>
</dbReference>
<dbReference type="Pfam" id="PF00924">
    <property type="entry name" value="MS_channel_2nd"/>
    <property type="match status" value="1"/>
</dbReference>
<dbReference type="InterPro" id="IPR011066">
    <property type="entry name" value="MscS_channel_C_sf"/>
</dbReference>
<feature type="transmembrane region" description="Helical" evidence="7">
    <location>
        <begin position="18"/>
        <end position="42"/>
    </location>
</feature>
<feature type="transmembrane region" description="Helical" evidence="7">
    <location>
        <begin position="54"/>
        <end position="79"/>
    </location>
</feature>
<dbReference type="InterPro" id="IPR006685">
    <property type="entry name" value="MscS_channel_2nd"/>
</dbReference>
<dbReference type="RefSeq" id="WP_011838364.1">
    <property type="nucleotide sequence ID" value="NC_009033.1"/>
</dbReference>
<organism evidence="10 11">
    <name type="scientific">Staphylothermus marinus (strain ATCC 43588 / DSM 3639 / JCM 9404 / F1)</name>
    <dbReference type="NCBI Taxonomy" id="399550"/>
    <lineage>
        <taxon>Archaea</taxon>
        <taxon>Thermoproteota</taxon>
        <taxon>Thermoprotei</taxon>
        <taxon>Desulfurococcales</taxon>
        <taxon>Desulfurococcaceae</taxon>
        <taxon>Staphylothermus</taxon>
    </lineage>
</organism>
<reference evidence="10 11" key="2">
    <citation type="journal article" date="2009" name="Stand. Genomic Sci.">
        <title>Complete genome sequence of Staphylothermus marinus Stetter and Fiala 1986 type strain F1.</title>
        <authorList>
            <person name="Anderson I.J."/>
            <person name="Sun H."/>
            <person name="Lapidus A."/>
            <person name="Copeland A."/>
            <person name="Glavina Del Rio T."/>
            <person name="Tice H."/>
            <person name="Dalin E."/>
            <person name="Lucas S."/>
            <person name="Barry K."/>
            <person name="Land M."/>
            <person name="Richardson P."/>
            <person name="Huber H."/>
            <person name="Kyrpides N.C."/>
        </authorList>
    </citation>
    <scope>NUCLEOTIDE SEQUENCE [LARGE SCALE GENOMIC DNA]</scope>
    <source>
        <strain evidence="11">ATCC 43588 / DSM 3639 / JCM 9404 / F1</strain>
    </source>
</reference>
<dbReference type="GO" id="GO:0008381">
    <property type="term" value="F:mechanosensitive monoatomic ion channel activity"/>
    <property type="evidence" value="ECO:0007669"/>
    <property type="project" value="InterPro"/>
</dbReference>
<dbReference type="Pfam" id="PF21082">
    <property type="entry name" value="MS_channel_3rd"/>
    <property type="match status" value="1"/>
</dbReference>
<evidence type="ECO:0000256" key="1">
    <source>
        <dbReference type="ARBA" id="ARBA00004651"/>
    </source>
</evidence>
<evidence type="ECO:0000313" key="10">
    <source>
        <dbReference type="EMBL" id="ABN69173.1"/>
    </source>
</evidence>
<evidence type="ECO:0000256" key="7">
    <source>
        <dbReference type="SAM" id="Phobius"/>
    </source>
</evidence>
<evidence type="ECO:0000256" key="6">
    <source>
        <dbReference type="ARBA" id="ARBA00023136"/>
    </source>
</evidence>
<evidence type="ECO:0000256" key="2">
    <source>
        <dbReference type="ARBA" id="ARBA00008017"/>
    </source>
</evidence>
<dbReference type="Gene3D" id="3.30.70.100">
    <property type="match status" value="1"/>
</dbReference>
<dbReference type="GO" id="GO:0005886">
    <property type="term" value="C:plasma membrane"/>
    <property type="evidence" value="ECO:0007669"/>
    <property type="project" value="UniProtKB-SubCell"/>
</dbReference>
<dbReference type="InterPro" id="IPR023408">
    <property type="entry name" value="MscS_beta-dom_sf"/>
</dbReference>
<name>A3DKL3_STAMF</name>
<dbReference type="InterPro" id="IPR011014">
    <property type="entry name" value="MscS_channel_TM-2"/>
</dbReference>
<evidence type="ECO:0000259" key="9">
    <source>
        <dbReference type="Pfam" id="PF21082"/>
    </source>
</evidence>
<dbReference type="eggNOG" id="arCOG01568">
    <property type="taxonomic scope" value="Archaea"/>
</dbReference>
<accession>A3DKL3</accession>
<dbReference type="SUPFAM" id="SSF82861">
    <property type="entry name" value="Mechanosensitive channel protein MscS (YggB), transmembrane region"/>
    <property type="match status" value="1"/>
</dbReference>
<keyword evidence="4 7" id="KW-0812">Transmembrane</keyword>
<dbReference type="PANTHER" id="PTHR30221:SF19">
    <property type="entry name" value="SMALL-CONDUCTANCE MECHANOSENSITIVE CHANNEL"/>
    <property type="match status" value="1"/>
</dbReference>
<dbReference type="InterPro" id="IPR010920">
    <property type="entry name" value="LSM_dom_sf"/>
</dbReference>
<dbReference type="STRING" id="399550.Smar_0060"/>
<feature type="transmembrane region" description="Helical" evidence="7">
    <location>
        <begin position="85"/>
        <end position="102"/>
    </location>
</feature>
<evidence type="ECO:0000256" key="4">
    <source>
        <dbReference type="ARBA" id="ARBA00022692"/>
    </source>
</evidence>
<comment type="subcellular location">
    <subcellularLocation>
        <location evidence="1">Cell membrane</location>
        <topology evidence="1">Multi-pass membrane protein</topology>
    </subcellularLocation>
</comment>
<keyword evidence="5 7" id="KW-1133">Transmembrane helix</keyword>
<dbReference type="Gene3D" id="2.30.30.60">
    <property type="match status" value="1"/>
</dbReference>
<feature type="domain" description="Mechanosensitive ion channel MscS C-terminal" evidence="9">
    <location>
        <begin position="177"/>
        <end position="259"/>
    </location>
</feature>
<feature type="domain" description="Mechanosensitive ion channel MscS" evidence="8">
    <location>
        <begin position="105"/>
        <end position="171"/>
    </location>
</feature>
<reference evidence="11" key="1">
    <citation type="journal article" date="2009" name="BMC Genomics">
        <title>The complete genome sequence of Staphylothermus marinus reveals differences in sulfur metabolism among heterotrophic Crenarchaeota.</title>
        <authorList>
            <person name="Anderson I.J."/>
            <person name="Dharmarajan L."/>
            <person name="Rodriguez J."/>
            <person name="Hooper S."/>
            <person name="Porat I."/>
            <person name="Ulrich L.E."/>
            <person name="Elkins J.G."/>
            <person name="Mavromatis K."/>
            <person name="Sun H."/>
            <person name="Land M."/>
            <person name="Lapidus A."/>
            <person name="Lucas S."/>
            <person name="Barry K."/>
            <person name="Huber H."/>
            <person name="Zhulin I.B."/>
            <person name="Whitman W.B."/>
            <person name="Mukhopadhyay B."/>
            <person name="Woese C."/>
            <person name="Bristow J."/>
            <person name="Kyrpides N."/>
        </authorList>
    </citation>
    <scope>NUCLEOTIDE SEQUENCE [LARGE SCALE GENOMIC DNA]</scope>
    <source>
        <strain evidence="11">ATCC 43588 / DSM 3639 / JCM 9404 / F1</strain>
    </source>
</reference>
<dbReference type="InterPro" id="IPR049278">
    <property type="entry name" value="MS_channel_C"/>
</dbReference>
<proteinExistence type="inferred from homology"/>
<evidence type="ECO:0000313" key="11">
    <source>
        <dbReference type="Proteomes" id="UP000000254"/>
    </source>
</evidence>
<dbReference type="OrthoDB" id="31543at2157"/>
<dbReference type="HOGENOM" id="CLU_037945_1_1_2"/>
<dbReference type="AlphaFoldDB" id="A3DKL3"/>
<evidence type="ECO:0000256" key="3">
    <source>
        <dbReference type="ARBA" id="ARBA00022475"/>
    </source>
</evidence>
<dbReference type="SUPFAM" id="SSF82689">
    <property type="entry name" value="Mechanosensitive channel protein MscS (YggB), C-terminal domain"/>
    <property type="match status" value="1"/>
</dbReference>
<keyword evidence="3" id="KW-1003">Cell membrane</keyword>
<dbReference type="PANTHER" id="PTHR30221">
    <property type="entry name" value="SMALL-CONDUCTANCE MECHANOSENSITIVE CHANNEL"/>
    <property type="match status" value="1"/>
</dbReference>
<dbReference type="EMBL" id="CP000575">
    <property type="protein sequence ID" value="ABN69173.1"/>
    <property type="molecule type" value="Genomic_DNA"/>
</dbReference>
<comment type="similarity">
    <text evidence="2">Belongs to the MscS (TC 1.A.23) family.</text>
</comment>
<dbReference type="Gene3D" id="1.10.287.1260">
    <property type="match status" value="1"/>
</dbReference>
<evidence type="ECO:0000256" key="5">
    <source>
        <dbReference type="ARBA" id="ARBA00022989"/>
    </source>
</evidence>
<dbReference type="InterPro" id="IPR045275">
    <property type="entry name" value="MscS_archaea/bacteria_type"/>
</dbReference>
<evidence type="ECO:0000259" key="8">
    <source>
        <dbReference type="Pfam" id="PF00924"/>
    </source>
</evidence>
<dbReference type="GeneID" id="4907714"/>
<protein>
    <submittedName>
        <fullName evidence="10">MscS Mechanosensitive ion channel</fullName>
    </submittedName>
</protein>
<dbReference type="SUPFAM" id="SSF50182">
    <property type="entry name" value="Sm-like ribonucleoproteins"/>
    <property type="match status" value="1"/>
</dbReference>